<reference evidence="3" key="1">
    <citation type="journal article" date="2019" name="Int. J. Syst. Evol. Microbiol.">
        <title>The Global Catalogue of Microorganisms (GCM) 10K type strain sequencing project: providing services to taxonomists for standard genome sequencing and annotation.</title>
        <authorList>
            <consortium name="The Broad Institute Genomics Platform"/>
            <consortium name="The Broad Institute Genome Sequencing Center for Infectious Disease"/>
            <person name="Wu L."/>
            <person name="Ma J."/>
        </authorList>
    </citation>
    <scope>NUCLEOTIDE SEQUENCE [LARGE SCALE GENOMIC DNA]</scope>
    <source>
        <strain evidence="3">CGMCC 1.14993</strain>
    </source>
</reference>
<protein>
    <submittedName>
        <fullName evidence="2">Competence protein CelA</fullName>
    </submittedName>
</protein>
<sequence length="208" mass="23339">MFIKIIRNKFFWLTFIIALIFTINLFQSNRQNEVIVTPEASQTKDSNIVDRNDVAKENKQNIEQEEIIVDLKGAVTTPGIFRLEVGSRVNDAIKLAGGFKSGADRNKVNLAEKLKDEMVIYVPKIGEETVGEVSSVTNDEADHKESVDINHATMEELQKIPGIGPSKAKNIIEYIEMNGSFTSIEQLDEVNGIGTKSLEQMRPFILIR</sequence>
<dbReference type="Gene3D" id="1.10.150.310">
    <property type="entry name" value="Tex RuvX-like domain-like"/>
    <property type="match status" value="1"/>
</dbReference>
<dbReference type="PANTHER" id="PTHR21180:SF32">
    <property type="entry name" value="ENDONUCLEASE_EXONUCLEASE_PHOSPHATASE FAMILY DOMAIN-CONTAINING PROTEIN 1"/>
    <property type="match status" value="1"/>
</dbReference>
<dbReference type="NCBIfam" id="TIGR00426">
    <property type="entry name" value="competence protein ComEA helix-hairpin-helix repeat region"/>
    <property type="match status" value="1"/>
</dbReference>
<dbReference type="GO" id="GO:0003677">
    <property type="term" value="F:DNA binding"/>
    <property type="evidence" value="ECO:0007669"/>
    <property type="project" value="InterPro"/>
</dbReference>
<dbReference type="RefSeq" id="WP_087998704.1">
    <property type="nucleotide sequence ID" value="NZ_BMHB01000001.1"/>
</dbReference>
<gene>
    <name evidence="2" type="primary">celA</name>
    <name evidence="2" type="ORF">GCM10007380_04100</name>
</gene>
<dbReference type="SMART" id="SM00278">
    <property type="entry name" value="HhH1"/>
    <property type="match status" value="2"/>
</dbReference>
<dbReference type="InterPro" id="IPR004509">
    <property type="entry name" value="Competence_ComEA_HhH"/>
</dbReference>
<dbReference type="GO" id="GO:0006281">
    <property type="term" value="P:DNA repair"/>
    <property type="evidence" value="ECO:0007669"/>
    <property type="project" value="InterPro"/>
</dbReference>
<comment type="caution">
    <text evidence="2">The sequence shown here is derived from an EMBL/GenBank/DDBJ whole genome shotgun (WGS) entry which is preliminary data.</text>
</comment>
<dbReference type="Pfam" id="PF12836">
    <property type="entry name" value="HHH_3"/>
    <property type="match status" value="1"/>
</dbReference>
<dbReference type="InterPro" id="IPR051675">
    <property type="entry name" value="Endo/Exo/Phosphatase_dom_1"/>
</dbReference>
<dbReference type="OrthoDB" id="9790239at2"/>
<dbReference type="EMBL" id="BMHB01000001">
    <property type="protein sequence ID" value="GGI10696.1"/>
    <property type="molecule type" value="Genomic_DNA"/>
</dbReference>
<dbReference type="Gene3D" id="3.10.560.10">
    <property type="entry name" value="Outer membrane lipoprotein wza domain like"/>
    <property type="match status" value="1"/>
</dbReference>
<dbReference type="InterPro" id="IPR019554">
    <property type="entry name" value="Soluble_ligand-bd"/>
</dbReference>
<dbReference type="Pfam" id="PF10531">
    <property type="entry name" value="SLBB"/>
    <property type="match status" value="1"/>
</dbReference>
<evidence type="ECO:0000313" key="2">
    <source>
        <dbReference type="EMBL" id="GGI10696.1"/>
    </source>
</evidence>
<dbReference type="GO" id="GO:0015627">
    <property type="term" value="C:type II protein secretion system complex"/>
    <property type="evidence" value="ECO:0007669"/>
    <property type="project" value="TreeGrafter"/>
</dbReference>
<proteinExistence type="predicted"/>
<dbReference type="GO" id="GO:0015628">
    <property type="term" value="P:protein secretion by the type II secretion system"/>
    <property type="evidence" value="ECO:0007669"/>
    <property type="project" value="TreeGrafter"/>
</dbReference>
<evidence type="ECO:0000313" key="3">
    <source>
        <dbReference type="Proteomes" id="UP000626244"/>
    </source>
</evidence>
<dbReference type="PANTHER" id="PTHR21180">
    <property type="entry name" value="ENDONUCLEASE/EXONUCLEASE/PHOSPHATASE FAMILY DOMAIN-CONTAINING PROTEIN 1"/>
    <property type="match status" value="1"/>
</dbReference>
<dbReference type="Proteomes" id="UP000626244">
    <property type="component" value="Unassembled WGS sequence"/>
</dbReference>
<accession>A0A8J3EWP3</accession>
<feature type="domain" description="Helix-hairpin-helix DNA-binding motif class 1" evidence="1">
    <location>
        <begin position="185"/>
        <end position="204"/>
    </location>
</feature>
<dbReference type="InterPro" id="IPR003583">
    <property type="entry name" value="Hlx-hairpin-Hlx_DNA-bd_motif"/>
</dbReference>
<dbReference type="SUPFAM" id="SSF47781">
    <property type="entry name" value="RuvA domain 2-like"/>
    <property type="match status" value="1"/>
</dbReference>
<evidence type="ECO:0000259" key="1">
    <source>
        <dbReference type="SMART" id="SM00278"/>
    </source>
</evidence>
<keyword evidence="3" id="KW-1185">Reference proteome</keyword>
<dbReference type="InterPro" id="IPR010994">
    <property type="entry name" value="RuvA_2-like"/>
</dbReference>
<organism evidence="2 3">
    <name type="scientific">Gottfriedia solisilvae</name>
    <dbReference type="NCBI Taxonomy" id="1516104"/>
    <lineage>
        <taxon>Bacteria</taxon>
        <taxon>Bacillati</taxon>
        <taxon>Bacillota</taxon>
        <taxon>Bacilli</taxon>
        <taxon>Bacillales</taxon>
        <taxon>Bacillaceae</taxon>
        <taxon>Gottfriedia</taxon>
    </lineage>
</organism>
<feature type="domain" description="Helix-hairpin-helix DNA-binding motif class 1" evidence="1">
    <location>
        <begin position="155"/>
        <end position="174"/>
    </location>
</feature>
<name>A0A8J3EWP3_9BACI</name>
<dbReference type="AlphaFoldDB" id="A0A8J3EWP3"/>